<keyword evidence="1" id="KW-0732">Signal</keyword>
<protein>
    <submittedName>
        <fullName evidence="2">Uncharacterized protein</fullName>
    </submittedName>
</protein>
<feature type="chain" id="PRO_5008042026" evidence="1">
    <location>
        <begin position="30"/>
        <end position="190"/>
    </location>
</feature>
<gene>
    <name evidence="2" type="ORF">NS184_13385</name>
</gene>
<accession>A0A175RJT3</accession>
<proteinExistence type="predicted"/>
<comment type="caution">
    <text evidence="2">The sequence shown here is derived from an EMBL/GenBank/DDBJ whole genome shotgun (WGS) entry which is preliminary data.</text>
</comment>
<name>A0A175RJT3_9MICO</name>
<reference evidence="2 3" key="1">
    <citation type="journal article" date="2016" name="Front. Microbiol.">
        <title>Genomic Resource of Rice Seed Associated Bacteria.</title>
        <authorList>
            <person name="Midha S."/>
            <person name="Bansal K."/>
            <person name="Sharma S."/>
            <person name="Kumar N."/>
            <person name="Patil P.P."/>
            <person name="Chaudhry V."/>
            <person name="Patil P.B."/>
        </authorList>
    </citation>
    <scope>NUCLEOTIDE SEQUENCE [LARGE SCALE GENOMIC DNA]</scope>
    <source>
        <strain evidence="2 3">NS184</strain>
    </source>
</reference>
<dbReference type="RefSeq" id="WP_058726595.1">
    <property type="nucleotide sequence ID" value="NZ_LDQC01000079.1"/>
</dbReference>
<organism evidence="2 3">
    <name type="scientific">Curtobacterium luteum</name>
    <dbReference type="NCBI Taxonomy" id="33881"/>
    <lineage>
        <taxon>Bacteria</taxon>
        <taxon>Bacillati</taxon>
        <taxon>Actinomycetota</taxon>
        <taxon>Actinomycetes</taxon>
        <taxon>Micrococcales</taxon>
        <taxon>Microbacteriaceae</taxon>
        <taxon>Curtobacterium</taxon>
    </lineage>
</organism>
<dbReference type="OrthoDB" id="5020025at2"/>
<evidence type="ECO:0000313" key="3">
    <source>
        <dbReference type="Proteomes" id="UP000078252"/>
    </source>
</evidence>
<sequence>MKLSSTALLASAAAVAVLGGAVTSASAEAAPTHDTTVRTAAEHVLAARSAQPPAPGRQDRYRSTDSVRGLTRAVDRASHPGLELCGGDFASLVTATGDLRGDGHTGYLVDTTCAGATGSTPDEVALYESTGHGTARSAVLSAATATPRTSAYPYTWGAHTVVLAYRGDTQYRLVRLTPHAVDRGPLVAFR</sequence>
<feature type="signal peptide" evidence="1">
    <location>
        <begin position="1"/>
        <end position="29"/>
    </location>
</feature>
<dbReference type="PATRIC" id="fig|33881.3.peg.3090"/>
<dbReference type="AlphaFoldDB" id="A0A175RJT3"/>
<dbReference type="EMBL" id="LDQC01000079">
    <property type="protein sequence ID" value="KTR03613.1"/>
    <property type="molecule type" value="Genomic_DNA"/>
</dbReference>
<dbReference type="Proteomes" id="UP000078252">
    <property type="component" value="Unassembled WGS sequence"/>
</dbReference>
<evidence type="ECO:0000313" key="2">
    <source>
        <dbReference type="EMBL" id="KTR03613.1"/>
    </source>
</evidence>
<evidence type="ECO:0000256" key="1">
    <source>
        <dbReference type="SAM" id="SignalP"/>
    </source>
</evidence>